<comment type="caution">
    <text evidence="3">The sequence shown here is derived from an EMBL/GenBank/DDBJ whole genome shotgun (WGS) entry which is preliminary data.</text>
</comment>
<sequence>MTENGSTVPDAFDRDTVRPASRIAIAAIALVGVLYLFTLLPGMDRLVPLTPVTFAAVASAVVTAGVVALLLFAAPKFASLARMSLHRSDAEQYVETVAENASGMVYWLVVLSAVLVAHRGFAAAITPLLDGFAWTYDAAFLLVSLVPLVFVVARLTVTVDPLSAFVADRVAGEEPSTDATAESDSAGGDAAAESGSAGGDADDNSVEP</sequence>
<accession>A0ABD5URE7</accession>
<keyword evidence="2" id="KW-0472">Membrane</keyword>
<dbReference type="AlphaFoldDB" id="A0ABD5URE7"/>
<proteinExistence type="predicted"/>
<keyword evidence="4" id="KW-1185">Reference proteome</keyword>
<evidence type="ECO:0000313" key="4">
    <source>
        <dbReference type="Proteomes" id="UP001596333"/>
    </source>
</evidence>
<evidence type="ECO:0000256" key="1">
    <source>
        <dbReference type="SAM" id="MobiDB-lite"/>
    </source>
</evidence>
<protein>
    <submittedName>
        <fullName evidence="3">Uncharacterized protein</fullName>
    </submittedName>
</protein>
<evidence type="ECO:0000313" key="3">
    <source>
        <dbReference type="EMBL" id="MFC6889932.1"/>
    </source>
</evidence>
<feature type="transmembrane region" description="Helical" evidence="2">
    <location>
        <begin position="138"/>
        <end position="157"/>
    </location>
</feature>
<feature type="compositionally biased region" description="Low complexity" evidence="1">
    <location>
        <begin position="182"/>
        <end position="195"/>
    </location>
</feature>
<dbReference type="Proteomes" id="UP001596333">
    <property type="component" value="Unassembled WGS sequence"/>
</dbReference>
<keyword evidence="2" id="KW-1133">Transmembrane helix</keyword>
<gene>
    <name evidence="3" type="ORF">ACFQEY_13015</name>
</gene>
<reference evidence="3 4" key="1">
    <citation type="journal article" date="2019" name="Int. J. Syst. Evol. Microbiol.">
        <title>The Global Catalogue of Microorganisms (GCM) 10K type strain sequencing project: providing services to taxonomists for standard genome sequencing and annotation.</title>
        <authorList>
            <consortium name="The Broad Institute Genomics Platform"/>
            <consortium name="The Broad Institute Genome Sequencing Center for Infectious Disease"/>
            <person name="Wu L."/>
            <person name="Ma J."/>
        </authorList>
    </citation>
    <scope>NUCLEOTIDE SEQUENCE [LARGE SCALE GENOMIC DNA]</scope>
    <source>
        <strain evidence="3 4">Y73</strain>
    </source>
</reference>
<feature type="transmembrane region" description="Helical" evidence="2">
    <location>
        <begin position="20"/>
        <end position="40"/>
    </location>
</feature>
<dbReference type="RefSeq" id="WP_379769211.1">
    <property type="nucleotide sequence ID" value="NZ_JBHSXI010000012.1"/>
</dbReference>
<organism evidence="3 4">
    <name type="scientific">Halorubrum trueperi</name>
    <dbReference type="NCBI Taxonomy" id="2004704"/>
    <lineage>
        <taxon>Archaea</taxon>
        <taxon>Methanobacteriati</taxon>
        <taxon>Methanobacteriota</taxon>
        <taxon>Stenosarchaea group</taxon>
        <taxon>Halobacteria</taxon>
        <taxon>Halobacteriales</taxon>
        <taxon>Haloferacaceae</taxon>
        <taxon>Halorubrum</taxon>
    </lineage>
</organism>
<feature type="transmembrane region" description="Helical" evidence="2">
    <location>
        <begin position="104"/>
        <end position="126"/>
    </location>
</feature>
<evidence type="ECO:0000256" key="2">
    <source>
        <dbReference type="SAM" id="Phobius"/>
    </source>
</evidence>
<keyword evidence="2" id="KW-0812">Transmembrane</keyword>
<feature type="transmembrane region" description="Helical" evidence="2">
    <location>
        <begin position="52"/>
        <end position="74"/>
    </location>
</feature>
<feature type="region of interest" description="Disordered" evidence="1">
    <location>
        <begin position="171"/>
        <end position="208"/>
    </location>
</feature>
<name>A0ABD5URE7_9EURY</name>
<dbReference type="EMBL" id="JBHSXI010000012">
    <property type="protein sequence ID" value="MFC6889932.1"/>
    <property type="molecule type" value="Genomic_DNA"/>
</dbReference>